<proteinExistence type="predicted"/>
<organism evidence="2 3">
    <name type="scientific">Pseudovibrio exalbescens</name>
    <dbReference type="NCBI Taxonomy" id="197461"/>
    <lineage>
        <taxon>Bacteria</taxon>
        <taxon>Pseudomonadati</taxon>
        <taxon>Pseudomonadota</taxon>
        <taxon>Alphaproteobacteria</taxon>
        <taxon>Hyphomicrobiales</taxon>
        <taxon>Stappiaceae</taxon>
        <taxon>Pseudovibrio</taxon>
    </lineage>
</organism>
<dbReference type="PROSITE" id="PS51257">
    <property type="entry name" value="PROKAR_LIPOPROTEIN"/>
    <property type="match status" value="1"/>
</dbReference>
<dbReference type="Proteomes" id="UP000185783">
    <property type="component" value="Unassembled WGS sequence"/>
</dbReference>
<feature type="signal peptide" evidence="1">
    <location>
        <begin position="1"/>
        <end position="28"/>
    </location>
</feature>
<evidence type="ECO:0000313" key="3">
    <source>
        <dbReference type="Proteomes" id="UP000185783"/>
    </source>
</evidence>
<dbReference type="AlphaFoldDB" id="A0A1U7JCH8"/>
<sequence length="246" mass="27846">MQNRTTKFILRTSVLCAIGLGLAGCMSADNFSDGTEDPEAGLSGAVQRLLIGTSGSVEPIEYTERGSLVMPPDVEKLPNPEEGDLTAKAENWPEDRRAAEIAKLREFYKVEPGDRLTAEQLEGHRALREQYGERRERRERDYEAERRERELLDGDRLSPDELKELQARYRAAKGEKVAETTDFCIKNPEQCKPQRRYLTEPPLTYSTPVAGFEVKAPEVNKGDEIRARREQEAIEAGKPIDMSQYD</sequence>
<evidence type="ECO:0000256" key="1">
    <source>
        <dbReference type="SAM" id="SignalP"/>
    </source>
</evidence>
<comment type="caution">
    <text evidence="2">The sequence shown here is derived from an EMBL/GenBank/DDBJ whole genome shotgun (WGS) entry which is preliminary data.</text>
</comment>
<dbReference type="STRING" id="197461.A3843_17450"/>
<gene>
    <name evidence="2" type="ORF">A3843_17450</name>
</gene>
<evidence type="ECO:0008006" key="4">
    <source>
        <dbReference type="Google" id="ProtNLM"/>
    </source>
</evidence>
<accession>A0A1U7JCH8</accession>
<reference evidence="2 3" key="1">
    <citation type="submission" date="2016-03" db="EMBL/GenBank/DDBJ databases">
        <title>Genome sequence of Nesiotobacter sp. nov., a moderately halophilic alphaproteobacterium isolated from the Yellow Sea, China.</title>
        <authorList>
            <person name="Zhang G."/>
            <person name="Zhang R."/>
        </authorList>
    </citation>
    <scope>NUCLEOTIDE SEQUENCE [LARGE SCALE GENOMIC DNA]</scope>
    <source>
        <strain evidence="2 3">WB1-6</strain>
    </source>
</reference>
<feature type="chain" id="PRO_5010559502" description="Lipoprotein" evidence="1">
    <location>
        <begin position="29"/>
        <end position="246"/>
    </location>
</feature>
<evidence type="ECO:0000313" key="2">
    <source>
        <dbReference type="EMBL" id="OKL42460.1"/>
    </source>
</evidence>
<name>A0A1U7JCH8_9HYPH</name>
<protein>
    <recommendedName>
        <fullName evidence="4">Lipoprotein</fullName>
    </recommendedName>
</protein>
<keyword evidence="3" id="KW-1185">Reference proteome</keyword>
<dbReference type="EMBL" id="LVVZ01000041">
    <property type="protein sequence ID" value="OKL42460.1"/>
    <property type="molecule type" value="Genomic_DNA"/>
</dbReference>
<keyword evidence="1" id="KW-0732">Signal</keyword>